<evidence type="ECO:0000313" key="3">
    <source>
        <dbReference type="Proteomes" id="UP000226192"/>
    </source>
</evidence>
<feature type="region of interest" description="Disordered" evidence="1">
    <location>
        <begin position="1"/>
        <end position="58"/>
    </location>
</feature>
<dbReference type="Proteomes" id="UP000226192">
    <property type="component" value="Unassembled WGS sequence"/>
</dbReference>
<protein>
    <submittedName>
        <fullName evidence="2">Uncharacterized protein</fullName>
    </submittedName>
</protein>
<proteinExistence type="predicted"/>
<organism evidence="2 3">
    <name type="scientific">Ophiocordyceps australis</name>
    <dbReference type="NCBI Taxonomy" id="1399860"/>
    <lineage>
        <taxon>Eukaryota</taxon>
        <taxon>Fungi</taxon>
        <taxon>Dikarya</taxon>
        <taxon>Ascomycota</taxon>
        <taxon>Pezizomycotina</taxon>
        <taxon>Sordariomycetes</taxon>
        <taxon>Hypocreomycetidae</taxon>
        <taxon>Hypocreales</taxon>
        <taxon>Ophiocordycipitaceae</taxon>
        <taxon>Ophiocordyceps</taxon>
    </lineage>
</organism>
<evidence type="ECO:0000313" key="2">
    <source>
        <dbReference type="EMBL" id="PHH61418.1"/>
    </source>
</evidence>
<keyword evidence="3" id="KW-1185">Reference proteome</keyword>
<dbReference type="AlphaFoldDB" id="A0A2C5XG59"/>
<dbReference type="EMBL" id="NJET01000104">
    <property type="protein sequence ID" value="PHH61418.1"/>
    <property type="molecule type" value="Genomic_DNA"/>
</dbReference>
<comment type="caution">
    <text evidence="2">The sequence shown here is derived from an EMBL/GenBank/DDBJ whole genome shotgun (WGS) entry which is preliminary data.</text>
</comment>
<gene>
    <name evidence="2" type="ORF">CDD81_389</name>
</gene>
<sequence length="317" mass="33706">MQAASTKLQPNGMRAAALASTRTTVAAAKGETRHTRSPLQKPDASPARSTPPAHASASARCSLSGEALLSLSGEALLSLSLWESTAASAAHQAKGNNAHLDLLWANRHTVPIGLLLTPLSRVPVHAQRQPPAVSQRHTAHLSSKHGLGHSCIHGMRTRPSRLARPWLGSCAPREALLVTHTTLVSRTNTDCSSRYSLSDMAPRKMESSSSKKTLVVSSCVGACSLLSHQAGNLALRLDALTDNQIDMTTPVLLARTVVATRLHGRADHARCSATRLLEQAESRFIDAPLKLKNQLRRLAKIEGAMPHVSALPGDPVA</sequence>
<reference evidence="2 3" key="1">
    <citation type="submission" date="2017-06" db="EMBL/GenBank/DDBJ databases">
        <title>Ant-infecting Ophiocordyceps genomes reveal a high diversity of potential behavioral manipulation genes and a possible major role for enterotoxins.</title>
        <authorList>
            <person name="De Bekker C."/>
            <person name="Evans H.C."/>
            <person name="Brachmann A."/>
            <person name="Hughes D.P."/>
        </authorList>
    </citation>
    <scope>NUCLEOTIDE SEQUENCE [LARGE SCALE GENOMIC DNA]</scope>
    <source>
        <strain evidence="2 3">Map64</strain>
    </source>
</reference>
<accession>A0A2C5XG59</accession>
<evidence type="ECO:0000256" key="1">
    <source>
        <dbReference type="SAM" id="MobiDB-lite"/>
    </source>
</evidence>
<name>A0A2C5XG59_9HYPO</name>